<evidence type="ECO:0008006" key="4">
    <source>
        <dbReference type="Google" id="ProtNLM"/>
    </source>
</evidence>
<organism evidence="2 3">
    <name type="scientific">Bionectria ochroleuca</name>
    <name type="common">Gliocladium roseum</name>
    <dbReference type="NCBI Taxonomy" id="29856"/>
    <lineage>
        <taxon>Eukaryota</taxon>
        <taxon>Fungi</taxon>
        <taxon>Dikarya</taxon>
        <taxon>Ascomycota</taxon>
        <taxon>Pezizomycotina</taxon>
        <taxon>Sordariomycetes</taxon>
        <taxon>Hypocreomycetidae</taxon>
        <taxon>Hypocreales</taxon>
        <taxon>Bionectriaceae</taxon>
        <taxon>Clonostachys</taxon>
    </lineage>
</organism>
<comment type="caution">
    <text evidence="2">The sequence shown here is derived from an EMBL/GenBank/DDBJ whole genome shotgun (WGS) entry which is preliminary data.</text>
</comment>
<reference evidence="2 3" key="1">
    <citation type="submission" date="2019-06" db="EMBL/GenBank/DDBJ databases">
        <authorList>
            <person name="Broberg M."/>
        </authorList>
    </citation>
    <scope>NUCLEOTIDE SEQUENCE [LARGE SCALE GENOMIC DNA]</scope>
</reference>
<accession>A0ABY6UM54</accession>
<sequence>MIITLQEGLAKLDADLERLRGNPRRLEHERSRFNRTPEGTPPQSGTTTVLTYSPPPEVDRERNPPPFSWESDVDTNRIQSKPTFMFHILEEIERKRFRSFHRIYEGPAESAPLEDPFEQNEVIKLKIRQRWIDQGIWHSSWFADEQDYEVGEAWRHEAAFIGDPFDDPKGQKTEEQKAIELDASRPLNQFLYEIRREQEWYEECRKAGAVNVPTTQSEIESRSYNTIVQRWKFYHIWDYRWGRLPGPAWRHEMSLADLLRQKLEDNPALQSMTNDQRRSIDSHISLDFHSQPKFEIVFNPERAEKPKEPIPRRPYPFPRRLTPPPKKSLYTKYREFRSSLPTKFGFYKSRKISDELRVPIWRMSLHKYELCFNRTELYD</sequence>
<feature type="compositionally biased region" description="Polar residues" evidence="1">
    <location>
        <begin position="41"/>
        <end position="51"/>
    </location>
</feature>
<evidence type="ECO:0000313" key="2">
    <source>
        <dbReference type="EMBL" id="VUC31094.1"/>
    </source>
</evidence>
<gene>
    <name evidence="2" type="ORF">CLO192961_LOCUS299338</name>
</gene>
<evidence type="ECO:0000256" key="1">
    <source>
        <dbReference type="SAM" id="MobiDB-lite"/>
    </source>
</evidence>
<protein>
    <recommendedName>
        <fullName evidence="4">Chromo domain-containing protein</fullName>
    </recommendedName>
</protein>
<feature type="region of interest" description="Disordered" evidence="1">
    <location>
        <begin position="21"/>
        <end position="67"/>
    </location>
</feature>
<proteinExistence type="predicted"/>
<dbReference type="Proteomes" id="UP000766486">
    <property type="component" value="Unassembled WGS sequence"/>
</dbReference>
<name>A0ABY6UM54_BIOOC</name>
<dbReference type="EMBL" id="CABFNS010000829">
    <property type="protein sequence ID" value="VUC31094.1"/>
    <property type="molecule type" value="Genomic_DNA"/>
</dbReference>
<evidence type="ECO:0000313" key="3">
    <source>
        <dbReference type="Proteomes" id="UP000766486"/>
    </source>
</evidence>
<feature type="compositionally biased region" description="Basic and acidic residues" evidence="1">
    <location>
        <begin position="21"/>
        <end position="32"/>
    </location>
</feature>
<keyword evidence="3" id="KW-1185">Reference proteome</keyword>